<dbReference type="Gene3D" id="1.10.1200.10">
    <property type="entry name" value="ACP-like"/>
    <property type="match status" value="1"/>
</dbReference>
<evidence type="ECO:0000256" key="2">
    <source>
        <dbReference type="ARBA" id="ARBA00022553"/>
    </source>
</evidence>
<dbReference type="EMBL" id="BAABJQ010000002">
    <property type="protein sequence ID" value="GAA5179001.1"/>
    <property type="molecule type" value="Genomic_DNA"/>
</dbReference>
<dbReference type="Gene3D" id="3.30.70.3290">
    <property type="match status" value="1"/>
</dbReference>
<dbReference type="SUPFAM" id="SSF53901">
    <property type="entry name" value="Thiolase-like"/>
    <property type="match status" value="1"/>
</dbReference>
<dbReference type="PROSITE" id="PS52004">
    <property type="entry name" value="KS3_2"/>
    <property type="match status" value="1"/>
</dbReference>
<dbReference type="InterPro" id="IPR016036">
    <property type="entry name" value="Malonyl_transacylase_ACP-bd"/>
</dbReference>
<accession>A0ABP9RKE1</accession>
<comment type="caution">
    <text evidence="7">The sequence shown here is derived from an EMBL/GenBank/DDBJ whole genome shotgun (WGS) entry which is preliminary data.</text>
</comment>
<evidence type="ECO:0000256" key="4">
    <source>
        <dbReference type="SAM" id="MobiDB-lite"/>
    </source>
</evidence>
<feature type="compositionally biased region" description="Low complexity" evidence="4">
    <location>
        <begin position="909"/>
        <end position="919"/>
    </location>
</feature>
<feature type="region of interest" description="Disordered" evidence="4">
    <location>
        <begin position="885"/>
        <end position="949"/>
    </location>
</feature>
<organism evidence="7 8">
    <name type="scientific">Rugosimonospora acidiphila</name>
    <dbReference type="NCBI Taxonomy" id="556531"/>
    <lineage>
        <taxon>Bacteria</taxon>
        <taxon>Bacillati</taxon>
        <taxon>Actinomycetota</taxon>
        <taxon>Actinomycetes</taxon>
        <taxon>Micromonosporales</taxon>
        <taxon>Micromonosporaceae</taxon>
        <taxon>Rugosimonospora</taxon>
    </lineage>
</organism>
<dbReference type="PROSITE" id="PS50075">
    <property type="entry name" value="CARRIER"/>
    <property type="match status" value="1"/>
</dbReference>
<dbReference type="InterPro" id="IPR016035">
    <property type="entry name" value="Acyl_Trfase/lysoPLipase"/>
</dbReference>
<evidence type="ECO:0000313" key="8">
    <source>
        <dbReference type="Proteomes" id="UP001501570"/>
    </source>
</evidence>
<dbReference type="CDD" id="cd00833">
    <property type="entry name" value="PKS"/>
    <property type="match status" value="1"/>
</dbReference>
<dbReference type="Pfam" id="PF00698">
    <property type="entry name" value="Acyl_transf_1"/>
    <property type="match status" value="1"/>
</dbReference>
<dbReference type="Pfam" id="PF00109">
    <property type="entry name" value="ketoacyl-synt"/>
    <property type="match status" value="1"/>
</dbReference>
<dbReference type="InterPro" id="IPR014030">
    <property type="entry name" value="Ketoacyl_synth_N"/>
</dbReference>
<reference evidence="8" key="1">
    <citation type="journal article" date="2019" name="Int. J. Syst. Evol. Microbiol.">
        <title>The Global Catalogue of Microorganisms (GCM) 10K type strain sequencing project: providing services to taxonomists for standard genome sequencing and annotation.</title>
        <authorList>
            <consortium name="The Broad Institute Genomics Platform"/>
            <consortium name="The Broad Institute Genome Sequencing Center for Infectious Disease"/>
            <person name="Wu L."/>
            <person name="Ma J."/>
        </authorList>
    </citation>
    <scope>NUCLEOTIDE SEQUENCE [LARGE SCALE GENOMIC DNA]</scope>
    <source>
        <strain evidence="8">JCM 18304</strain>
    </source>
</reference>
<evidence type="ECO:0000256" key="1">
    <source>
        <dbReference type="ARBA" id="ARBA00022450"/>
    </source>
</evidence>
<feature type="domain" description="Ketosynthase family 3 (KS3)" evidence="6">
    <location>
        <begin position="8"/>
        <end position="432"/>
    </location>
</feature>
<evidence type="ECO:0008006" key="9">
    <source>
        <dbReference type="Google" id="ProtNLM"/>
    </source>
</evidence>
<dbReference type="Gene3D" id="3.40.47.10">
    <property type="match status" value="1"/>
</dbReference>
<dbReference type="SMART" id="SM00823">
    <property type="entry name" value="PKS_PP"/>
    <property type="match status" value="1"/>
</dbReference>
<dbReference type="InterPro" id="IPR050091">
    <property type="entry name" value="PKS_NRPS_Biosynth_Enz"/>
</dbReference>
<protein>
    <recommendedName>
        <fullName evidence="9">Acyl transferase domain-containing protein</fullName>
    </recommendedName>
</protein>
<feature type="domain" description="Carrier" evidence="5">
    <location>
        <begin position="947"/>
        <end position="1022"/>
    </location>
</feature>
<dbReference type="InterPro" id="IPR014043">
    <property type="entry name" value="Acyl_transferase_dom"/>
</dbReference>
<dbReference type="Pfam" id="PF02801">
    <property type="entry name" value="Ketoacyl-synt_C"/>
    <property type="match status" value="1"/>
</dbReference>
<feature type="compositionally biased region" description="Low complexity" evidence="4">
    <location>
        <begin position="889"/>
        <end position="901"/>
    </location>
</feature>
<dbReference type="SUPFAM" id="SSF55048">
    <property type="entry name" value="Probable ACP-binding domain of malonyl-CoA ACP transacylase"/>
    <property type="match status" value="1"/>
</dbReference>
<keyword evidence="2" id="KW-0597">Phosphoprotein</keyword>
<dbReference type="SMART" id="SM00825">
    <property type="entry name" value="PKS_KS"/>
    <property type="match status" value="1"/>
</dbReference>
<dbReference type="RefSeq" id="WP_345626120.1">
    <property type="nucleotide sequence ID" value="NZ_BAABJQ010000002.1"/>
</dbReference>
<dbReference type="SUPFAM" id="SSF47336">
    <property type="entry name" value="ACP-like"/>
    <property type="match status" value="1"/>
</dbReference>
<dbReference type="Proteomes" id="UP001501570">
    <property type="component" value="Unassembled WGS sequence"/>
</dbReference>
<evidence type="ECO:0000259" key="6">
    <source>
        <dbReference type="PROSITE" id="PS52004"/>
    </source>
</evidence>
<dbReference type="InterPro" id="IPR014031">
    <property type="entry name" value="Ketoacyl_synth_C"/>
</dbReference>
<dbReference type="Gene3D" id="3.30.70.250">
    <property type="entry name" value="Malonyl-CoA ACP transacylase, ACP-binding"/>
    <property type="match status" value="1"/>
</dbReference>
<name>A0ABP9RKE1_9ACTN</name>
<dbReference type="SMART" id="SM00827">
    <property type="entry name" value="PKS_AT"/>
    <property type="match status" value="1"/>
</dbReference>
<dbReference type="Pfam" id="PF00550">
    <property type="entry name" value="PP-binding"/>
    <property type="match status" value="1"/>
</dbReference>
<dbReference type="InterPro" id="IPR020841">
    <property type="entry name" value="PKS_Beta-ketoAc_synthase_dom"/>
</dbReference>
<dbReference type="Gene3D" id="3.40.366.10">
    <property type="entry name" value="Malonyl-Coenzyme A Acyl Carrier Protein, domain 2"/>
    <property type="match status" value="1"/>
</dbReference>
<dbReference type="Pfam" id="PF22621">
    <property type="entry name" value="CurL-like_PKS_C"/>
    <property type="match status" value="1"/>
</dbReference>
<dbReference type="InterPro" id="IPR020806">
    <property type="entry name" value="PKS_PP-bd"/>
</dbReference>
<gene>
    <name evidence="7" type="ORF">GCM10023322_07620</name>
</gene>
<keyword evidence="8" id="KW-1185">Reference proteome</keyword>
<dbReference type="InterPro" id="IPR016039">
    <property type="entry name" value="Thiolase-like"/>
</dbReference>
<dbReference type="InterPro" id="IPR009081">
    <property type="entry name" value="PP-bd_ACP"/>
</dbReference>
<dbReference type="PANTHER" id="PTHR43775:SF37">
    <property type="entry name" value="SI:DKEY-61P9.11"/>
    <property type="match status" value="1"/>
</dbReference>
<evidence type="ECO:0000259" key="5">
    <source>
        <dbReference type="PROSITE" id="PS50075"/>
    </source>
</evidence>
<proteinExistence type="predicted"/>
<dbReference type="InterPro" id="IPR018201">
    <property type="entry name" value="Ketoacyl_synth_AS"/>
</dbReference>
<dbReference type="InterPro" id="IPR001227">
    <property type="entry name" value="Ac_transferase_dom_sf"/>
</dbReference>
<dbReference type="InterPro" id="IPR036736">
    <property type="entry name" value="ACP-like_sf"/>
</dbReference>
<evidence type="ECO:0000256" key="3">
    <source>
        <dbReference type="ARBA" id="ARBA00022679"/>
    </source>
</evidence>
<dbReference type="PROSITE" id="PS00606">
    <property type="entry name" value="KS3_1"/>
    <property type="match status" value="1"/>
</dbReference>
<sequence length="1039" mass="109835">MTAGPEDELDIAIVGLSGRFPGARDVEEFWDNLRRGVESISFFDDEQLLAAGVRPEELRDTRYVRAAPVLADVDRFDARLFGYPPQQASRIDPQQRIFLECAREALEVAGYDPAKFDGSIGVYAGASIGTYLLFGDLLPQLREDYLLTVLGNDKDFLPTRVSHKLDLTGPSIGVQTACSTALVAVHLACQSLLTMESDLALAGGVSVRVPQASGYRYQEGGVLSPDGHCRAFDSGAAGTVFGSGAGVVALRRLTDALNDGDHIRAVIKASAVNNDGATKADFAAPSVIGQSRAIVEAISRAGIDPATLSYVEAHGTGTPLGDPIEVAALSAAFRAFTPATRFCAIGSVKTNIGHADAAAGIISLIKTVLALEHRLIPATLHYRRPNPACDFDNSPFYVNDLLADWAGGPGPRRAGVNCLGMGGTNAFVILEEAPPAAAAEWARAHEVLQLAAGTRPALEAASTRLAEHLAGHPELELADVAYTLRVGRADLPYRRVVVCPDASSAVDALRVPDDPSVLTAHTGSAGRDVAFLFPGQGTQYARMAAGLYRTEEVFRRQFDRCAEILRPVLAEDLSQVVYPDPAASRSEDLDRTELTQPALFAVEYALARLWMSWGIQPAACIGHSLGEYVAACVCGVFSLEDALRLVAYRGQLMSRLPAGWMLALPLSENEVRPYLSPAVCLAAVNGPAQLVVAGPAAEMNGLAERLARDGVTGHRLRGSLPFHSAAVDGVMDDLARFVAGIERHPPRIPYVSNVTGTWVADREPTDPRYWARQLRGTVRFAEGVKELIDGTDGVLLEVGPGHTLGNLARPYLGHLPGRAVLGSLPDSPGAGRRSDEAVLAATVGRLWLAGCGVDATAYHAGQRRRRVPLPTYPFERERYWIDRADPAHGAHPTPAAARDPVPAAPGGPPASANGGPARRPGGEGAAGAGDGAPVAGAPPPAGEGPTAPHTPVQAAIATIWHTVLGIDRLGVHDDFFALGGTSILIPQVLSRLNELFQVDLPALTLLESPTVAGLARRVEAVYRLANPPTAGSTTPRDTD</sequence>
<evidence type="ECO:0000313" key="7">
    <source>
        <dbReference type="EMBL" id="GAA5179001.1"/>
    </source>
</evidence>
<dbReference type="PANTHER" id="PTHR43775">
    <property type="entry name" value="FATTY ACID SYNTHASE"/>
    <property type="match status" value="1"/>
</dbReference>
<keyword evidence="1" id="KW-0596">Phosphopantetheine</keyword>
<dbReference type="SUPFAM" id="SSF52151">
    <property type="entry name" value="FabD/lysophospholipase-like"/>
    <property type="match status" value="1"/>
</dbReference>
<keyword evidence="3" id="KW-0808">Transferase</keyword>